<evidence type="ECO:0000256" key="1">
    <source>
        <dbReference type="SAM" id="MobiDB-lite"/>
    </source>
</evidence>
<keyword evidence="3" id="KW-1185">Reference proteome</keyword>
<reference evidence="2 3" key="1">
    <citation type="journal article" date="2019" name="Nat. Ecol. Evol.">
        <title>Megaphylogeny resolves global patterns of mushroom evolution.</title>
        <authorList>
            <person name="Varga T."/>
            <person name="Krizsan K."/>
            <person name="Foldi C."/>
            <person name="Dima B."/>
            <person name="Sanchez-Garcia M."/>
            <person name="Sanchez-Ramirez S."/>
            <person name="Szollosi G.J."/>
            <person name="Szarkandi J.G."/>
            <person name="Papp V."/>
            <person name="Albert L."/>
            <person name="Andreopoulos W."/>
            <person name="Angelini C."/>
            <person name="Antonin V."/>
            <person name="Barry K.W."/>
            <person name="Bougher N.L."/>
            <person name="Buchanan P."/>
            <person name="Buyck B."/>
            <person name="Bense V."/>
            <person name="Catcheside P."/>
            <person name="Chovatia M."/>
            <person name="Cooper J."/>
            <person name="Damon W."/>
            <person name="Desjardin D."/>
            <person name="Finy P."/>
            <person name="Geml J."/>
            <person name="Haridas S."/>
            <person name="Hughes K."/>
            <person name="Justo A."/>
            <person name="Karasinski D."/>
            <person name="Kautmanova I."/>
            <person name="Kiss B."/>
            <person name="Kocsube S."/>
            <person name="Kotiranta H."/>
            <person name="LaButti K.M."/>
            <person name="Lechner B.E."/>
            <person name="Liimatainen K."/>
            <person name="Lipzen A."/>
            <person name="Lukacs Z."/>
            <person name="Mihaltcheva S."/>
            <person name="Morgado L.N."/>
            <person name="Niskanen T."/>
            <person name="Noordeloos M.E."/>
            <person name="Ohm R.A."/>
            <person name="Ortiz-Santana B."/>
            <person name="Ovrebo C."/>
            <person name="Racz N."/>
            <person name="Riley R."/>
            <person name="Savchenko A."/>
            <person name="Shiryaev A."/>
            <person name="Soop K."/>
            <person name="Spirin V."/>
            <person name="Szebenyi C."/>
            <person name="Tomsovsky M."/>
            <person name="Tulloss R.E."/>
            <person name="Uehling J."/>
            <person name="Grigoriev I.V."/>
            <person name="Vagvolgyi C."/>
            <person name="Papp T."/>
            <person name="Martin F.M."/>
            <person name="Miettinen O."/>
            <person name="Hibbett D.S."/>
            <person name="Nagy L.G."/>
        </authorList>
    </citation>
    <scope>NUCLEOTIDE SEQUENCE [LARGE SCALE GENOMIC DNA]</scope>
    <source>
        <strain evidence="2 3">HHB13444</strain>
    </source>
</reference>
<feature type="region of interest" description="Disordered" evidence="1">
    <location>
        <begin position="340"/>
        <end position="399"/>
    </location>
</feature>
<gene>
    <name evidence="2" type="ORF">K466DRAFT_569131</name>
</gene>
<sequence length="399" mass="43449">MHNRKEASAGLPAEGGVNECAEDYYRIVRWNPTVHKTLHTLLGREHDLDVGRVEGIQRDIRDCGVQERAHIKDRASSYEELLAVEGRVVVLKAHVAKADWGWVGNQQGAERKEELVGQARGPEQRSKAAWSSGSHLSAVGGGRRQFYAGWGTEWGRVGVCREGVPAPGTCGGGGRAGVGMTGAGRHRAAAAGPGLGPRGPTRPVCAPWTSREICKTVDSMAEILQDMVMRVSAVQLLASVLLALLDGLGDQREAMFKLKVVIRPWGSGRLWLEELCSDSRHQCLEGRLEVGLSSLDVGLDHSDSINPEKQQLSGRHWAEALELTADPSVLRGSEQCSLYPSPWRRGEEQASGDRREAELQESNIPHLEAQPEAVCPTAWEWPPAALSPPQHLVQSPDPR</sequence>
<proteinExistence type="predicted"/>
<dbReference type="InParanoid" id="A0A5C3NZ18"/>
<dbReference type="Proteomes" id="UP000308197">
    <property type="component" value="Unassembled WGS sequence"/>
</dbReference>
<accession>A0A5C3NZ18</accession>
<organism evidence="2 3">
    <name type="scientific">Polyporus arcularius HHB13444</name>
    <dbReference type="NCBI Taxonomy" id="1314778"/>
    <lineage>
        <taxon>Eukaryota</taxon>
        <taxon>Fungi</taxon>
        <taxon>Dikarya</taxon>
        <taxon>Basidiomycota</taxon>
        <taxon>Agaricomycotina</taxon>
        <taxon>Agaricomycetes</taxon>
        <taxon>Polyporales</taxon>
        <taxon>Polyporaceae</taxon>
        <taxon>Polyporus</taxon>
    </lineage>
</organism>
<name>A0A5C3NZ18_9APHY</name>
<evidence type="ECO:0000313" key="2">
    <source>
        <dbReference type="EMBL" id="TFK81280.1"/>
    </source>
</evidence>
<dbReference type="AlphaFoldDB" id="A0A5C3NZ18"/>
<dbReference type="EMBL" id="ML211627">
    <property type="protein sequence ID" value="TFK81280.1"/>
    <property type="molecule type" value="Genomic_DNA"/>
</dbReference>
<evidence type="ECO:0000313" key="3">
    <source>
        <dbReference type="Proteomes" id="UP000308197"/>
    </source>
</evidence>
<feature type="compositionally biased region" description="Basic and acidic residues" evidence="1">
    <location>
        <begin position="344"/>
        <end position="358"/>
    </location>
</feature>
<protein>
    <submittedName>
        <fullName evidence="2">Uncharacterized protein</fullName>
    </submittedName>
</protein>